<dbReference type="OMA" id="HPVDKFN"/>
<dbReference type="InParanoid" id="A2EHA7"/>
<feature type="coiled-coil region" evidence="1">
    <location>
        <begin position="295"/>
        <end position="325"/>
    </location>
</feature>
<dbReference type="RefSeq" id="XP_001320209.1">
    <property type="nucleotide sequence ID" value="XM_001320174.1"/>
</dbReference>
<dbReference type="GO" id="GO:0008298">
    <property type="term" value="P:intracellular mRNA localization"/>
    <property type="evidence" value="ECO:0000318"/>
    <property type="project" value="GO_Central"/>
</dbReference>
<feature type="region of interest" description="Disordered" evidence="2">
    <location>
        <begin position="1"/>
        <end position="64"/>
    </location>
</feature>
<reference evidence="3" key="1">
    <citation type="submission" date="2006-10" db="EMBL/GenBank/DDBJ databases">
        <authorList>
            <person name="Amadeo P."/>
            <person name="Zhao Q."/>
            <person name="Wortman J."/>
            <person name="Fraser-Liggett C."/>
            <person name="Carlton J."/>
        </authorList>
    </citation>
    <scope>NUCLEOTIDE SEQUENCE</scope>
    <source>
        <strain evidence="3">G3</strain>
    </source>
</reference>
<dbReference type="VEuPathDB" id="TrichDB:TVAGG3_0933900"/>
<dbReference type="GO" id="GO:1990904">
    <property type="term" value="C:ribonucleoprotein complex"/>
    <property type="evidence" value="ECO:0000318"/>
    <property type="project" value="GO_Central"/>
</dbReference>
<sequence length="516" mass="59702">MQSAQRDNKRSTSRPRGGRNAAGSKPERSPRQNNEKPQQPQDGQPQRQERRPNNDRLRRPRLNNIHLNRDIKDIKLNDEQTALVRELDQKIADIGEVVIPPSEEIEKLREEYEKKISTLRGRIESHYIQLDEVQKRQEAFEAKANPHKKEFDETDAKIKEIDAELNPLNAKLNEIRAAKNELFGRKKDLKDKIPGRSLDDIDDQIDQLEYEIETQTLSNTHLKSKLAKIESLKKARGQFSGFATIDQQIDKYKGTEDELYQRRKVLTEAKNKLWAARKQFFGENKENKDQRNKFYEERKGIYDNLTKARNELKEQINSRKKAVDEFWARKNKALDKRTERSKLMNRRLQIYKEAEDRMELIEIRAQKAGTIHEVKNPNEEKINAARSLISFLQAVIALDDVAKEEDQTVVLGKATKSAALSLINSVKKQSKKEKLAAKNSKKAEESKKEAKLELSLQAIQQFTLTGVTQPTTIEQIPDVINQLKAKDQEWSDAFIKLVLNFDINEDGSVKSTIKFA</sequence>
<evidence type="ECO:0000313" key="3">
    <source>
        <dbReference type="EMBL" id="EAY07986.1"/>
    </source>
</evidence>
<feature type="compositionally biased region" description="Low complexity" evidence="2">
    <location>
        <begin position="37"/>
        <end position="46"/>
    </location>
</feature>
<dbReference type="PANTHER" id="PTHR31027">
    <property type="entry name" value="NUCLEAR SEGREGATION PROTEIN BFR1"/>
    <property type="match status" value="1"/>
</dbReference>
<dbReference type="InterPro" id="IPR039604">
    <property type="entry name" value="Bfr1"/>
</dbReference>
<dbReference type="VEuPathDB" id="TrichDB:TVAG_333110"/>
<dbReference type="AlphaFoldDB" id="A2EHA7"/>
<feature type="compositionally biased region" description="Basic and acidic residues" evidence="2">
    <location>
        <begin position="25"/>
        <end position="34"/>
    </location>
</feature>
<dbReference type="OrthoDB" id="2195113at2759"/>
<evidence type="ECO:0000313" key="4">
    <source>
        <dbReference type="Proteomes" id="UP000001542"/>
    </source>
</evidence>
<accession>A2EHA7</accession>
<evidence type="ECO:0000256" key="2">
    <source>
        <dbReference type="SAM" id="MobiDB-lite"/>
    </source>
</evidence>
<keyword evidence="1" id="KW-0175">Coiled coil</keyword>
<dbReference type="PANTHER" id="PTHR31027:SF2">
    <property type="entry name" value="LEBERCILIN DOMAIN-CONTAINING PROTEIN"/>
    <property type="match status" value="1"/>
</dbReference>
<evidence type="ECO:0000256" key="1">
    <source>
        <dbReference type="SAM" id="Coils"/>
    </source>
</evidence>
<dbReference type="SMR" id="A2EHA7"/>
<dbReference type="EMBL" id="DS113388">
    <property type="protein sequence ID" value="EAY07986.1"/>
    <property type="molecule type" value="Genomic_DNA"/>
</dbReference>
<gene>
    <name evidence="3" type="ORF">TVAG_333110</name>
</gene>
<dbReference type="GO" id="GO:0042175">
    <property type="term" value="C:nuclear outer membrane-endoplasmic reticulum membrane network"/>
    <property type="evidence" value="ECO:0000318"/>
    <property type="project" value="GO_Central"/>
</dbReference>
<dbReference type="KEGG" id="tva:4765882"/>
<dbReference type="STRING" id="5722.A2EHA7"/>
<dbReference type="GO" id="GO:0003729">
    <property type="term" value="F:mRNA binding"/>
    <property type="evidence" value="ECO:0000318"/>
    <property type="project" value="GO_Central"/>
</dbReference>
<dbReference type="Proteomes" id="UP000001542">
    <property type="component" value="Unassembled WGS sequence"/>
</dbReference>
<keyword evidence="4" id="KW-1185">Reference proteome</keyword>
<proteinExistence type="predicted"/>
<feature type="compositionally biased region" description="Basic and acidic residues" evidence="2">
    <location>
        <begin position="1"/>
        <end position="10"/>
    </location>
</feature>
<name>A2EHA7_TRIV3</name>
<dbReference type="Gene3D" id="1.10.287.1490">
    <property type="match status" value="1"/>
</dbReference>
<dbReference type="GO" id="GO:0005783">
    <property type="term" value="C:endoplasmic reticulum"/>
    <property type="evidence" value="ECO:0000318"/>
    <property type="project" value="GO_Central"/>
</dbReference>
<protein>
    <submittedName>
        <fullName evidence="3">Uncharacterized protein</fullName>
    </submittedName>
</protein>
<reference evidence="3" key="2">
    <citation type="journal article" date="2007" name="Science">
        <title>Draft genome sequence of the sexually transmitted pathogen Trichomonas vaginalis.</title>
        <authorList>
            <person name="Carlton J.M."/>
            <person name="Hirt R.P."/>
            <person name="Silva J.C."/>
            <person name="Delcher A.L."/>
            <person name="Schatz M."/>
            <person name="Zhao Q."/>
            <person name="Wortman J.R."/>
            <person name="Bidwell S.L."/>
            <person name="Alsmark U.C.M."/>
            <person name="Besteiro S."/>
            <person name="Sicheritz-Ponten T."/>
            <person name="Noel C.J."/>
            <person name="Dacks J.B."/>
            <person name="Foster P.G."/>
            <person name="Simillion C."/>
            <person name="Van de Peer Y."/>
            <person name="Miranda-Saavedra D."/>
            <person name="Barton G.J."/>
            <person name="Westrop G.D."/>
            <person name="Mueller S."/>
            <person name="Dessi D."/>
            <person name="Fiori P.L."/>
            <person name="Ren Q."/>
            <person name="Paulsen I."/>
            <person name="Zhang H."/>
            <person name="Bastida-Corcuera F.D."/>
            <person name="Simoes-Barbosa A."/>
            <person name="Brown M.T."/>
            <person name="Hayes R.D."/>
            <person name="Mukherjee M."/>
            <person name="Okumura C.Y."/>
            <person name="Schneider R."/>
            <person name="Smith A.J."/>
            <person name="Vanacova S."/>
            <person name="Villalvazo M."/>
            <person name="Haas B.J."/>
            <person name="Pertea M."/>
            <person name="Feldblyum T.V."/>
            <person name="Utterback T.R."/>
            <person name="Shu C.L."/>
            <person name="Osoegawa K."/>
            <person name="de Jong P.J."/>
            <person name="Hrdy I."/>
            <person name="Horvathova L."/>
            <person name="Zubacova Z."/>
            <person name="Dolezal P."/>
            <person name="Malik S.B."/>
            <person name="Logsdon J.M. Jr."/>
            <person name="Henze K."/>
            <person name="Gupta A."/>
            <person name="Wang C.C."/>
            <person name="Dunne R.L."/>
            <person name="Upcroft J.A."/>
            <person name="Upcroft P."/>
            <person name="White O."/>
            <person name="Salzberg S.L."/>
            <person name="Tang P."/>
            <person name="Chiu C.-H."/>
            <person name="Lee Y.-S."/>
            <person name="Embley T.M."/>
            <person name="Coombs G.H."/>
            <person name="Mottram J.C."/>
            <person name="Tachezy J."/>
            <person name="Fraser-Liggett C.M."/>
            <person name="Johnson P.J."/>
        </authorList>
    </citation>
    <scope>NUCLEOTIDE SEQUENCE [LARGE SCALE GENOMIC DNA]</scope>
    <source>
        <strain evidence="3">G3</strain>
    </source>
</reference>
<feature type="compositionally biased region" description="Basic and acidic residues" evidence="2">
    <location>
        <begin position="47"/>
        <end position="57"/>
    </location>
</feature>
<organism evidence="3 4">
    <name type="scientific">Trichomonas vaginalis (strain ATCC PRA-98 / G3)</name>
    <dbReference type="NCBI Taxonomy" id="412133"/>
    <lineage>
        <taxon>Eukaryota</taxon>
        <taxon>Metamonada</taxon>
        <taxon>Parabasalia</taxon>
        <taxon>Trichomonadida</taxon>
        <taxon>Trichomonadidae</taxon>
        <taxon>Trichomonas</taxon>
    </lineage>
</organism>